<keyword evidence="3" id="KW-1185">Reference proteome</keyword>
<feature type="region of interest" description="Disordered" evidence="1">
    <location>
        <begin position="108"/>
        <end position="129"/>
    </location>
</feature>
<organism evidence="2 3">
    <name type="scientific">Arabis alpina</name>
    <name type="common">Alpine rock-cress</name>
    <dbReference type="NCBI Taxonomy" id="50452"/>
    <lineage>
        <taxon>Eukaryota</taxon>
        <taxon>Viridiplantae</taxon>
        <taxon>Streptophyta</taxon>
        <taxon>Embryophyta</taxon>
        <taxon>Tracheophyta</taxon>
        <taxon>Spermatophyta</taxon>
        <taxon>Magnoliopsida</taxon>
        <taxon>eudicotyledons</taxon>
        <taxon>Gunneridae</taxon>
        <taxon>Pentapetalae</taxon>
        <taxon>rosids</taxon>
        <taxon>malvids</taxon>
        <taxon>Brassicales</taxon>
        <taxon>Brassicaceae</taxon>
        <taxon>Arabideae</taxon>
        <taxon>Arabis</taxon>
    </lineage>
</organism>
<evidence type="ECO:0000256" key="1">
    <source>
        <dbReference type="SAM" id="MobiDB-lite"/>
    </source>
</evidence>
<protein>
    <submittedName>
        <fullName evidence="2">Uncharacterized protein</fullName>
    </submittedName>
</protein>
<proteinExistence type="predicted"/>
<sequence>MTHEAPSYPDRPREHQQRREQSREQIRRREEKDGRGRQRSNREVSERRAVPSRAHRKERDQVESAAASSTKPTPVRRDILAKLDSSVVESGNGKLSTKTWVSKTFGKAEKTGETARLDHSESRGSWETEEQRVKSRAPWYRDTAEEAAAANEKWVAVERPPVPQNTQEAAEQHGVLQIVWIGIQIKSLGFVPMLWREIVFGLVNFEAHQAEDNFELLDPGLHFQEVGLISILSPEELISPLKGLVSKAPPGTTHRITKALGVKKKIERNPFQGSRIRQHMALACMEPSKEPIVLANVSNPSSLKTGPDEGKTSKEFKDPVVDEEPSADG</sequence>
<feature type="region of interest" description="Disordered" evidence="1">
    <location>
        <begin position="295"/>
        <end position="329"/>
    </location>
</feature>
<feature type="region of interest" description="Disordered" evidence="1">
    <location>
        <begin position="1"/>
        <end position="78"/>
    </location>
</feature>
<accession>A0A087G278</accession>
<dbReference type="Gramene" id="KFK23980">
    <property type="protein sequence ID" value="KFK23980"/>
    <property type="gene ID" value="AALP_AAs55588U000600"/>
</dbReference>
<gene>
    <name evidence="2" type="ORF">AALP_AAs55588U000600</name>
</gene>
<dbReference type="EMBL" id="KL973449">
    <property type="protein sequence ID" value="KFK23980.1"/>
    <property type="molecule type" value="Genomic_DNA"/>
</dbReference>
<dbReference type="AlphaFoldDB" id="A0A087G278"/>
<evidence type="ECO:0000313" key="2">
    <source>
        <dbReference type="EMBL" id="KFK23980.1"/>
    </source>
</evidence>
<name>A0A087G278_ARAAL</name>
<evidence type="ECO:0000313" key="3">
    <source>
        <dbReference type="Proteomes" id="UP000029120"/>
    </source>
</evidence>
<feature type="compositionally biased region" description="Basic and acidic residues" evidence="1">
    <location>
        <begin position="306"/>
        <end position="320"/>
    </location>
</feature>
<dbReference type="Proteomes" id="UP000029120">
    <property type="component" value="Unassembled WGS sequence"/>
</dbReference>
<reference evidence="3" key="1">
    <citation type="journal article" date="2015" name="Nat. Plants">
        <title>Genome expansion of Arabis alpina linked with retrotransposition and reduced symmetric DNA methylation.</title>
        <authorList>
            <person name="Willing E.M."/>
            <person name="Rawat V."/>
            <person name="Mandakova T."/>
            <person name="Maumus F."/>
            <person name="James G.V."/>
            <person name="Nordstroem K.J."/>
            <person name="Becker C."/>
            <person name="Warthmann N."/>
            <person name="Chica C."/>
            <person name="Szarzynska B."/>
            <person name="Zytnicki M."/>
            <person name="Albani M.C."/>
            <person name="Kiefer C."/>
            <person name="Bergonzi S."/>
            <person name="Castaings L."/>
            <person name="Mateos J.L."/>
            <person name="Berns M.C."/>
            <person name="Bujdoso N."/>
            <person name="Piofczyk T."/>
            <person name="de Lorenzo L."/>
            <person name="Barrero-Sicilia C."/>
            <person name="Mateos I."/>
            <person name="Piednoel M."/>
            <person name="Hagmann J."/>
            <person name="Chen-Min-Tao R."/>
            <person name="Iglesias-Fernandez R."/>
            <person name="Schuster S.C."/>
            <person name="Alonso-Blanco C."/>
            <person name="Roudier F."/>
            <person name="Carbonero P."/>
            <person name="Paz-Ares J."/>
            <person name="Davis S.J."/>
            <person name="Pecinka A."/>
            <person name="Quesneville H."/>
            <person name="Colot V."/>
            <person name="Lysak M.A."/>
            <person name="Weigel D."/>
            <person name="Coupland G."/>
            <person name="Schneeberger K."/>
        </authorList>
    </citation>
    <scope>NUCLEOTIDE SEQUENCE [LARGE SCALE GENOMIC DNA]</scope>
    <source>
        <strain evidence="3">cv. Pajares</strain>
    </source>
</reference>
<feature type="compositionally biased region" description="Basic and acidic residues" evidence="1">
    <location>
        <begin position="10"/>
        <end position="49"/>
    </location>
</feature>